<dbReference type="AlphaFoldDB" id="A0AAD7HTD8"/>
<protein>
    <submittedName>
        <fullName evidence="10">RNA polymerase II transcription elongation factor-domain-containing protein</fullName>
    </submittedName>
</protein>
<feature type="region of interest" description="Disordered" evidence="8">
    <location>
        <begin position="25"/>
        <end position="45"/>
    </location>
</feature>
<keyword evidence="10" id="KW-0648">Protein biosynthesis</keyword>
<comment type="subcellular location">
    <subcellularLocation>
        <location evidence="1">Nucleus</location>
    </subcellularLocation>
</comment>
<accession>A0AAD7HTD8</accession>
<feature type="domain" description="Transcription elongation factor Eaf N-terminal" evidence="9">
    <location>
        <begin position="14"/>
        <end position="131"/>
    </location>
</feature>
<sequence length="421" mass="45035">MASSAESWIPKGTHEVQIGPSLNKALKARKGGPPPQVKRTGPPEKDFYSFRYNFRPPSVETTKPGSIQINRAKDATSSTIIVEHPSSQPGETHVYTGTEAAVKEVDCILIYDEETGSYKLEKLESSIILNYGHKAHAASLPASSASTPKLETDTEATRLSQEADAEGDIDDELPSHFFAVPEESEEEDLEPVPVLPPPPPPPAKPAKAAPAPKQRPEPVAPRPTKPVPQRKKKPAATTAPPPPPQSVLPPVQVDADEEDLEFGRPAMKRAKHTAPAPPAPVPAPVAFSLPGSSSGIWVPPPAPHAQSSKAPPPSAPSPIAVADDSDEEDDWDEVAAAVPPPDAETPGEIDMNEFERTLEMEMEAEMEEEQEQDEEGSEQEDFLAAALPQALDSAATPIRPISSLVGFSDEEFSSSEDSDDD</sequence>
<keyword evidence="5" id="KW-0010">Activator</keyword>
<keyword evidence="7" id="KW-0539">Nucleus</keyword>
<dbReference type="GO" id="GO:0032783">
    <property type="term" value="C:super elongation complex"/>
    <property type="evidence" value="ECO:0007669"/>
    <property type="project" value="InterPro"/>
</dbReference>
<keyword evidence="4" id="KW-0805">Transcription regulation</keyword>
<evidence type="ECO:0000313" key="11">
    <source>
        <dbReference type="Proteomes" id="UP001215598"/>
    </source>
</evidence>
<evidence type="ECO:0000256" key="5">
    <source>
        <dbReference type="ARBA" id="ARBA00023159"/>
    </source>
</evidence>
<dbReference type="GO" id="GO:0003746">
    <property type="term" value="F:translation elongation factor activity"/>
    <property type="evidence" value="ECO:0007669"/>
    <property type="project" value="UniProtKB-KW"/>
</dbReference>
<name>A0AAD7HTD8_9AGAR</name>
<dbReference type="EMBL" id="JARKIB010000176">
    <property type="protein sequence ID" value="KAJ7727949.1"/>
    <property type="molecule type" value="Genomic_DNA"/>
</dbReference>
<reference evidence="10" key="1">
    <citation type="submission" date="2023-03" db="EMBL/GenBank/DDBJ databases">
        <title>Massive genome expansion in bonnet fungi (Mycena s.s.) driven by repeated elements and novel gene families across ecological guilds.</title>
        <authorList>
            <consortium name="Lawrence Berkeley National Laboratory"/>
            <person name="Harder C.B."/>
            <person name="Miyauchi S."/>
            <person name="Viragh M."/>
            <person name="Kuo A."/>
            <person name="Thoen E."/>
            <person name="Andreopoulos B."/>
            <person name="Lu D."/>
            <person name="Skrede I."/>
            <person name="Drula E."/>
            <person name="Henrissat B."/>
            <person name="Morin E."/>
            <person name="Kohler A."/>
            <person name="Barry K."/>
            <person name="LaButti K."/>
            <person name="Morin E."/>
            <person name="Salamov A."/>
            <person name="Lipzen A."/>
            <person name="Mereny Z."/>
            <person name="Hegedus B."/>
            <person name="Baldrian P."/>
            <person name="Stursova M."/>
            <person name="Weitz H."/>
            <person name="Taylor A."/>
            <person name="Grigoriev I.V."/>
            <person name="Nagy L.G."/>
            <person name="Martin F."/>
            <person name="Kauserud H."/>
        </authorList>
    </citation>
    <scope>NUCLEOTIDE SEQUENCE</scope>
    <source>
        <strain evidence="10">CBHHK182m</strain>
    </source>
</reference>
<keyword evidence="11" id="KW-1185">Reference proteome</keyword>
<dbReference type="PANTHER" id="PTHR15970">
    <property type="entry name" value="ELL-ASSOCIATED FACTOR EAF"/>
    <property type="match status" value="1"/>
</dbReference>
<proteinExistence type="inferred from homology"/>
<dbReference type="InterPro" id="IPR019194">
    <property type="entry name" value="Tscrpt_elong_fac_Eaf_N"/>
</dbReference>
<evidence type="ECO:0000256" key="3">
    <source>
        <dbReference type="ARBA" id="ARBA00022553"/>
    </source>
</evidence>
<feature type="compositionally biased region" description="Pro residues" evidence="8">
    <location>
        <begin position="193"/>
        <end position="204"/>
    </location>
</feature>
<comment type="caution">
    <text evidence="10">The sequence shown here is derived from an EMBL/GenBank/DDBJ whole genome shotgun (WGS) entry which is preliminary data.</text>
</comment>
<dbReference type="Proteomes" id="UP001215598">
    <property type="component" value="Unassembled WGS sequence"/>
</dbReference>
<evidence type="ECO:0000256" key="1">
    <source>
        <dbReference type="ARBA" id="ARBA00004123"/>
    </source>
</evidence>
<keyword evidence="6" id="KW-0804">Transcription</keyword>
<dbReference type="GO" id="GO:0003711">
    <property type="term" value="F:transcription elongation factor activity"/>
    <property type="evidence" value="ECO:0007669"/>
    <property type="project" value="TreeGrafter"/>
</dbReference>
<evidence type="ECO:0000256" key="2">
    <source>
        <dbReference type="ARBA" id="ARBA00007798"/>
    </source>
</evidence>
<evidence type="ECO:0000259" key="9">
    <source>
        <dbReference type="Pfam" id="PF09816"/>
    </source>
</evidence>
<keyword evidence="3" id="KW-0597">Phosphoprotein</keyword>
<feature type="region of interest" description="Disordered" evidence="8">
    <location>
        <begin position="138"/>
        <end position="421"/>
    </location>
</feature>
<feature type="compositionally biased region" description="Acidic residues" evidence="8">
    <location>
        <begin position="360"/>
        <end position="381"/>
    </location>
</feature>
<evidence type="ECO:0000256" key="7">
    <source>
        <dbReference type="ARBA" id="ARBA00023242"/>
    </source>
</evidence>
<comment type="similarity">
    <text evidence="2">Belongs to the EAF family.</text>
</comment>
<feature type="compositionally biased region" description="Low complexity" evidence="8">
    <location>
        <begin position="383"/>
        <end position="395"/>
    </location>
</feature>
<keyword evidence="10" id="KW-0251">Elongation factor</keyword>
<dbReference type="InterPro" id="IPR027093">
    <property type="entry name" value="EAF_fam"/>
</dbReference>
<dbReference type="GO" id="GO:0006368">
    <property type="term" value="P:transcription elongation by RNA polymerase II"/>
    <property type="evidence" value="ECO:0007669"/>
    <property type="project" value="InterPro"/>
</dbReference>
<evidence type="ECO:0000256" key="8">
    <source>
        <dbReference type="SAM" id="MobiDB-lite"/>
    </source>
</evidence>
<feature type="compositionally biased region" description="Acidic residues" evidence="8">
    <location>
        <begin position="163"/>
        <end position="172"/>
    </location>
</feature>
<evidence type="ECO:0000313" key="10">
    <source>
        <dbReference type="EMBL" id="KAJ7727949.1"/>
    </source>
</evidence>
<evidence type="ECO:0000256" key="4">
    <source>
        <dbReference type="ARBA" id="ARBA00023015"/>
    </source>
</evidence>
<feature type="compositionally biased region" description="Acidic residues" evidence="8">
    <location>
        <begin position="408"/>
        <end position="421"/>
    </location>
</feature>
<feature type="compositionally biased region" description="Acidic residues" evidence="8">
    <location>
        <begin position="323"/>
        <end position="333"/>
    </location>
</feature>
<dbReference type="PANTHER" id="PTHR15970:SF2">
    <property type="entry name" value="ELL-ASSOCIATED FACTOR EAF"/>
    <property type="match status" value="1"/>
</dbReference>
<gene>
    <name evidence="10" type="ORF">B0H16DRAFT_1589847</name>
</gene>
<feature type="compositionally biased region" description="Low complexity" evidence="8">
    <location>
        <begin position="138"/>
        <end position="149"/>
    </location>
</feature>
<organism evidence="10 11">
    <name type="scientific">Mycena metata</name>
    <dbReference type="NCBI Taxonomy" id="1033252"/>
    <lineage>
        <taxon>Eukaryota</taxon>
        <taxon>Fungi</taxon>
        <taxon>Dikarya</taxon>
        <taxon>Basidiomycota</taxon>
        <taxon>Agaricomycotina</taxon>
        <taxon>Agaricomycetes</taxon>
        <taxon>Agaricomycetidae</taxon>
        <taxon>Agaricales</taxon>
        <taxon>Marasmiineae</taxon>
        <taxon>Mycenaceae</taxon>
        <taxon>Mycena</taxon>
    </lineage>
</organism>
<evidence type="ECO:0000256" key="6">
    <source>
        <dbReference type="ARBA" id="ARBA00023163"/>
    </source>
</evidence>
<dbReference type="Pfam" id="PF09816">
    <property type="entry name" value="EAF"/>
    <property type="match status" value="1"/>
</dbReference>